<dbReference type="PANTHER" id="PTHR44051">
    <property type="entry name" value="GLUTATHIONE S-TRANSFERASE-RELATED"/>
    <property type="match status" value="1"/>
</dbReference>
<dbReference type="SFLD" id="SFLDG01150">
    <property type="entry name" value="Main.1:_Beta-like"/>
    <property type="match status" value="1"/>
</dbReference>
<dbReference type="SUPFAM" id="SSF52833">
    <property type="entry name" value="Thioredoxin-like"/>
    <property type="match status" value="1"/>
</dbReference>
<evidence type="ECO:0000313" key="4">
    <source>
        <dbReference type="Proteomes" id="UP000094256"/>
    </source>
</evidence>
<dbReference type="InterPro" id="IPR010987">
    <property type="entry name" value="Glutathione-S-Trfase_C-like"/>
</dbReference>
<dbReference type="InterPro" id="IPR004045">
    <property type="entry name" value="Glutathione_S-Trfase_N"/>
</dbReference>
<dbReference type="EMBL" id="CP014168">
    <property type="protein sequence ID" value="AOH85904.1"/>
    <property type="molecule type" value="Genomic_DNA"/>
</dbReference>
<dbReference type="SFLD" id="SFLDG00358">
    <property type="entry name" value="Main_(cytGST)"/>
    <property type="match status" value="1"/>
</dbReference>
<dbReference type="PROSITE" id="PS50405">
    <property type="entry name" value="GST_CTER"/>
    <property type="match status" value="1"/>
</dbReference>
<dbReference type="Gene3D" id="1.20.1050.10">
    <property type="match status" value="1"/>
</dbReference>
<dbReference type="Pfam" id="PF13417">
    <property type="entry name" value="GST_N_3"/>
    <property type="match status" value="1"/>
</dbReference>
<dbReference type="PANTHER" id="PTHR44051:SF8">
    <property type="entry name" value="GLUTATHIONE S-TRANSFERASE GSTA"/>
    <property type="match status" value="1"/>
</dbReference>
<feature type="domain" description="GST C-terminal" evidence="2">
    <location>
        <begin position="87"/>
        <end position="200"/>
    </location>
</feature>
<dbReference type="SUPFAM" id="SSF47616">
    <property type="entry name" value="GST C-terminal domain-like"/>
    <property type="match status" value="1"/>
</dbReference>
<organism evidence="3 4">
    <name type="scientific">Sphingomonas panacis</name>
    <dbReference type="NCBI Taxonomy" id="1560345"/>
    <lineage>
        <taxon>Bacteria</taxon>
        <taxon>Pseudomonadati</taxon>
        <taxon>Pseudomonadota</taxon>
        <taxon>Alphaproteobacteria</taxon>
        <taxon>Sphingomonadales</taxon>
        <taxon>Sphingomonadaceae</taxon>
        <taxon>Sphingomonas</taxon>
    </lineage>
</organism>
<protein>
    <recommendedName>
        <fullName evidence="5">Glutathione S-transferase</fullName>
    </recommendedName>
</protein>
<proteinExistence type="predicted"/>
<evidence type="ECO:0000313" key="3">
    <source>
        <dbReference type="EMBL" id="AOH85904.1"/>
    </source>
</evidence>
<dbReference type="InterPro" id="IPR040079">
    <property type="entry name" value="Glutathione_S-Trfase"/>
</dbReference>
<gene>
    <name evidence="3" type="ORF">AWL63_20045</name>
</gene>
<dbReference type="Gene3D" id="3.40.30.10">
    <property type="entry name" value="Glutaredoxin"/>
    <property type="match status" value="1"/>
</dbReference>
<dbReference type="InterPro" id="IPR004046">
    <property type="entry name" value="GST_C"/>
</dbReference>
<keyword evidence="4" id="KW-1185">Reference proteome</keyword>
<accession>A0A1B3ZEQ4</accession>
<dbReference type="PROSITE" id="PS50404">
    <property type="entry name" value="GST_NTER"/>
    <property type="match status" value="1"/>
</dbReference>
<dbReference type="KEGG" id="span:AWL63_20045"/>
<reference evidence="3 4" key="1">
    <citation type="submission" date="2016-01" db="EMBL/GenBank/DDBJ databases">
        <title>Complete genome and mega plasmid sequence of Sphingomonas panacis DCY99 elicits systemic resistance in rice to Xanthomonas oryzae.</title>
        <authorList>
            <person name="Kim Y.J."/>
            <person name="Yang D.C."/>
            <person name="Sing P."/>
        </authorList>
    </citation>
    <scope>NUCLEOTIDE SEQUENCE [LARGE SCALE GENOMIC DNA]</scope>
    <source>
        <strain evidence="3 4">DCY99</strain>
    </source>
</reference>
<evidence type="ECO:0000259" key="1">
    <source>
        <dbReference type="PROSITE" id="PS50404"/>
    </source>
</evidence>
<name>A0A1B3ZEQ4_9SPHN</name>
<dbReference type="SFLD" id="SFLDS00019">
    <property type="entry name" value="Glutathione_Transferase_(cytos"/>
    <property type="match status" value="1"/>
</dbReference>
<evidence type="ECO:0000259" key="2">
    <source>
        <dbReference type="PROSITE" id="PS50405"/>
    </source>
</evidence>
<dbReference type="InterPro" id="IPR036249">
    <property type="entry name" value="Thioredoxin-like_sf"/>
</dbReference>
<dbReference type="RefSeq" id="WP_069206431.1">
    <property type="nucleotide sequence ID" value="NZ_CP014168.1"/>
</dbReference>
<dbReference type="InterPro" id="IPR036282">
    <property type="entry name" value="Glutathione-S-Trfase_C_sf"/>
</dbReference>
<dbReference type="CDD" id="cd03057">
    <property type="entry name" value="GST_N_Beta"/>
    <property type="match status" value="1"/>
</dbReference>
<dbReference type="OrthoDB" id="7583243at2"/>
<feature type="domain" description="GST N-terminal" evidence="1">
    <location>
        <begin position="1"/>
        <end position="83"/>
    </location>
</feature>
<evidence type="ECO:0008006" key="5">
    <source>
        <dbReference type="Google" id="ProtNLM"/>
    </source>
</evidence>
<dbReference type="STRING" id="1560345.AWL63_20045"/>
<dbReference type="CDD" id="cd03188">
    <property type="entry name" value="GST_C_Beta"/>
    <property type="match status" value="1"/>
</dbReference>
<dbReference type="Pfam" id="PF00043">
    <property type="entry name" value="GST_C"/>
    <property type="match status" value="1"/>
</dbReference>
<dbReference type="AlphaFoldDB" id="A0A1B3ZEQ4"/>
<sequence>MKLYYAHGACSLAALIAANEVGVALELIRVDIRTIPHILEDGTDLQLVNPKGYVPFLGLDDGDFLTEGVAILQYLNDQRVDAPADQSGRAWYRTQEWLTFIATELHKGFSPWLFHPEYGEQAADVARSRIAERFNFLERHLQADAFLLGAQFSVADAYCFAIARWAPGKGLDLSRWPALSGYLERLEARPSIADALRRHG</sequence>
<dbReference type="Proteomes" id="UP000094256">
    <property type="component" value="Chromosome"/>
</dbReference>